<keyword evidence="3" id="KW-1185">Reference proteome</keyword>
<evidence type="ECO:0000313" key="2">
    <source>
        <dbReference type="EMBL" id="KAL2486869.1"/>
    </source>
</evidence>
<dbReference type="AlphaFoldDB" id="A0ABD1RFN5"/>
<gene>
    <name evidence="2" type="ORF">Adt_31625</name>
</gene>
<comment type="caution">
    <text evidence="2">The sequence shown here is derived from an EMBL/GenBank/DDBJ whole genome shotgun (WGS) entry which is preliminary data.</text>
</comment>
<protein>
    <submittedName>
        <fullName evidence="2">Protein FAR1-RELATED SEQUENCE 5</fullName>
    </submittedName>
</protein>
<organism evidence="2 3">
    <name type="scientific">Abeliophyllum distichum</name>
    <dbReference type="NCBI Taxonomy" id="126358"/>
    <lineage>
        <taxon>Eukaryota</taxon>
        <taxon>Viridiplantae</taxon>
        <taxon>Streptophyta</taxon>
        <taxon>Embryophyta</taxon>
        <taxon>Tracheophyta</taxon>
        <taxon>Spermatophyta</taxon>
        <taxon>Magnoliopsida</taxon>
        <taxon>eudicotyledons</taxon>
        <taxon>Gunneridae</taxon>
        <taxon>Pentapetalae</taxon>
        <taxon>asterids</taxon>
        <taxon>lamiids</taxon>
        <taxon>Lamiales</taxon>
        <taxon>Oleaceae</taxon>
        <taxon>Forsythieae</taxon>
        <taxon>Abeliophyllum</taxon>
    </lineage>
</organism>
<feature type="domain" description="MULE transposase" evidence="1">
    <location>
        <begin position="200"/>
        <end position="242"/>
    </location>
</feature>
<dbReference type="PANTHER" id="PTHR47718">
    <property type="entry name" value="OS01G0519700 PROTEIN"/>
    <property type="match status" value="1"/>
</dbReference>
<sequence length="254" mass="28771">MALWLSSFAAHLMKGNNNLYHDDETVNMNYGVVDDNNFGESDNEPVGENENILDDEKLGEDSAIVPKVGMKFKDDKEVFEFYKRLYRCNRQVSAHVKRKLECNDIAGVPLYKSFNSAVVEAGGYDMMTCVEKDCRNYIEKVRWLRLGEGDTAAVQAYFSKMQTLCPGFYFSMDLDEEGRLKNVFWADSRCREAYKEFGDVVTFDTTNLTNKYDMSFAPFVGVNHHGQSTLLGCGLVSNEDTGHLFGYLGHGLNV</sequence>
<evidence type="ECO:0000259" key="1">
    <source>
        <dbReference type="Pfam" id="PF10551"/>
    </source>
</evidence>
<name>A0ABD1RFN5_9LAMI</name>
<dbReference type="PANTHER" id="PTHR47718:SF13">
    <property type="entry name" value="OS09G0290500 PROTEIN"/>
    <property type="match status" value="1"/>
</dbReference>
<reference evidence="3" key="1">
    <citation type="submission" date="2024-07" db="EMBL/GenBank/DDBJ databases">
        <title>Two chromosome-level genome assemblies of Korean endemic species Abeliophyllum distichum and Forsythia ovata (Oleaceae).</title>
        <authorList>
            <person name="Jang H."/>
        </authorList>
    </citation>
    <scope>NUCLEOTIDE SEQUENCE [LARGE SCALE GENOMIC DNA]</scope>
</reference>
<dbReference type="InterPro" id="IPR018289">
    <property type="entry name" value="MULE_transposase_dom"/>
</dbReference>
<dbReference type="EMBL" id="JBFOLK010000009">
    <property type="protein sequence ID" value="KAL2486869.1"/>
    <property type="molecule type" value="Genomic_DNA"/>
</dbReference>
<proteinExistence type="predicted"/>
<dbReference type="Proteomes" id="UP001604336">
    <property type="component" value="Unassembled WGS sequence"/>
</dbReference>
<dbReference type="Pfam" id="PF10551">
    <property type="entry name" value="MULE"/>
    <property type="match status" value="1"/>
</dbReference>
<accession>A0ABD1RFN5</accession>
<evidence type="ECO:0000313" key="3">
    <source>
        <dbReference type="Proteomes" id="UP001604336"/>
    </source>
</evidence>